<protein>
    <recommendedName>
        <fullName evidence="4">CUB domain-containing protein</fullName>
    </recommendedName>
</protein>
<keyword evidence="1" id="KW-1015">Disulfide bond</keyword>
<evidence type="ECO:0000313" key="6">
    <source>
        <dbReference type="Proteomes" id="UP000639338"/>
    </source>
</evidence>
<comment type="caution">
    <text evidence="5">The sequence shown here is derived from an EMBL/GenBank/DDBJ whole genome shotgun (WGS) entry which is preliminary data.</text>
</comment>
<evidence type="ECO:0000256" key="2">
    <source>
        <dbReference type="PROSITE-ProRule" id="PRU00059"/>
    </source>
</evidence>
<accession>A0A834XVQ4</accession>
<evidence type="ECO:0000313" key="5">
    <source>
        <dbReference type="EMBL" id="KAF7993447.1"/>
    </source>
</evidence>
<feature type="domain" description="CUB" evidence="4">
    <location>
        <begin position="226"/>
        <end position="342"/>
    </location>
</feature>
<feature type="chain" id="PRO_5032369531" description="CUB domain-containing protein" evidence="3">
    <location>
        <begin position="21"/>
        <end position="857"/>
    </location>
</feature>
<sequence length="857" mass="95284">MTIWLIFVGLVMMTVPQVYSQMTWTPIFVGGDSQVDFWTQSETGCACSFNSSSKECACCVLSGGCSCGIAMPKRCGQCGLEKYCTNMCNITLDSKELLARSNRGFGQIKSPSTEGPTECTYRFIPDTGQRVELQIYRLVSIGRHNGKACEGGWLQLEGGARVCGSNARFDRPVVLFSDKPEATLRMQISENTTRSQFLAYFSFASKASTSVGWPVKGGKAVENTDCDWVYEDCINNDCILASPAYPGLYPPNVRCRYLIKTNASVSITIVFSSVLLSYNQCTNDYIAVYAGPSTTSTLLKTLCSNEKTTVINPGPELLVEFKSGPEVPPFNYNGFIAKITISPITTEAPSTSTSTTTTLTIPTSPLTVENTVEIARGAKDPMSNSIRSSSQDFDDLRKDQSISTNCDGDIDGDKYRQGHHDTRQKIKSSNCHFILRGRLFDTVHVLLASYNLSAPSCKSIIEIYDGAVENGNSNSNIKPVKKICSPAQKIERENDRTERYIEPEHYSSAGRDMTVVLRRTTTKPTDEDFMDVSYYFHDAREEGTLKPSSACDVDYYGLSSPKEGWVAHPISRLFTLEGTVKCKHHFKPASNQSVILTIESDVKRSNAPCETLCGDSGCRCVSEEPLDNNDHLQVVTELGHIITCLCGDYQNWLPLRIRSWTPLYIEWSRSSRSGLGFKAAYKFAEDTYCGDHSTTKPEGIFRAGDLTTNGIPSLNQYYQQKCTWILDSVTDRQLTIEVESYQDRPCTAWNLTIHELKKTGDSIGQRLYTFCSRDRHKNFTLPWKMNTAIVRLQALGRTAPQYVMKWRSDTVLANTRKSGPSPAPNSVAISNSSFTKHFCLAGILKLVLLPLVLYYNL</sequence>
<dbReference type="InterPro" id="IPR035914">
    <property type="entry name" value="Sperma_CUB_dom_sf"/>
</dbReference>
<comment type="caution">
    <text evidence="2">Lacks conserved residue(s) required for the propagation of feature annotation.</text>
</comment>
<name>A0A834XVQ4_APHGI</name>
<evidence type="ECO:0000256" key="1">
    <source>
        <dbReference type="ARBA" id="ARBA00023157"/>
    </source>
</evidence>
<dbReference type="Pfam" id="PF00431">
    <property type="entry name" value="CUB"/>
    <property type="match status" value="1"/>
</dbReference>
<keyword evidence="6" id="KW-1185">Reference proteome</keyword>
<dbReference type="PANTHER" id="PTHR47537:SF3">
    <property type="entry name" value="CUB DOMAIN-CONTAINING PROTEIN"/>
    <property type="match status" value="1"/>
</dbReference>
<gene>
    <name evidence="5" type="ORF">HCN44_010042</name>
</gene>
<reference evidence="5 6" key="1">
    <citation type="submission" date="2020-08" db="EMBL/GenBank/DDBJ databases">
        <title>Aphidius gifuensis genome sequencing and assembly.</title>
        <authorList>
            <person name="Du Z."/>
        </authorList>
    </citation>
    <scope>NUCLEOTIDE SEQUENCE [LARGE SCALE GENOMIC DNA]</scope>
    <source>
        <strain evidence="5">YNYX2018</strain>
        <tissue evidence="5">Adults</tissue>
    </source>
</reference>
<dbReference type="Proteomes" id="UP000639338">
    <property type="component" value="Unassembled WGS sequence"/>
</dbReference>
<feature type="domain" description="CUB" evidence="4">
    <location>
        <begin position="88"/>
        <end position="204"/>
    </location>
</feature>
<organism evidence="5 6">
    <name type="scientific">Aphidius gifuensis</name>
    <name type="common">Parasitoid wasp</name>
    <dbReference type="NCBI Taxonomy" id="684658"/>
    <lineage>
        <taxon>Eukaryota</taxon>
        <taxon>Metazoa</taxon>
        <taxon>Ecdysozoa</taxon>
        <taxon>Arthropoda</taxon>
        <taxon>Hexapoda</taxon>
        <taxon>Insecta</taxon>
        <taxon>Pterygota</taxon>
        <taxon>Neoptera</taxon>
        <taxon>Endopterygota</taxon>
        <taxon>Hymenoptera</taxon>
        <taxon>Apocrita</taxon>
        <taxon>Ichneumonoidea</taxon>
        <taxon>Braconidae</taxon>
        <taxon>Aphidiinae</taxon>
        <taxon>Aphidius</taxon>
    </lineage>
</organism>
<dbReference type="InterPro" id="IPR053207">
    <property type="entry name" value="Non-NMDA_GluR_Accessory"/>
</dbReference>
<dbReference type="PROSITE" id="PS01180">
    <property type="entry name" value="CUB"/>
    <property type="match status" value="2"/>
</dbReference>
<proteinExistence type="predicted"/>
<dbReference type="OrthoDB" id="10063988at2759"/>
<feature type="signal peptide" evidence="3">
    <location>
        <begin position="1"/>
        <end position="20"/>
    </location>
</feature>
<dbReference type="InterPro" id="IPR000859">
    <property type="entry name" value="CUB_dom"/>
</dbReference>
<dbReference type="AlphaFoldDB" id="A0A834XVQ4"/>
<dbReference type="Gene3D" id="2.60.120.290">
    <property type="entry name" value="Spermadhesin, CUB domain"/>
    <property type="match status" value="2"/>
</dbReference>
<evidence type="ECO:0000256" key="3">
    <source>
        <dbReference type="SAM" id="SignalP"/>
    </source>
</evidence>
<dbReference type="SUPFAM" id="SSF49854">
    <property type="entry name" value="Spermadhesin, CUB domain"/>
    <property type="match status" value="2"/>
</dbReference>
<keyword evidence="3" id="KW-0732">Signal</keyword>
<evidence type="ECO:0000259" key="4">
    <source>
        <dbReference type="PROSITE" id="PS01180"/>
    </source>
</evidence>
<dbReference type="SMART" id="SM00042">
    <property type="entry name" value="CUB"/>
    <property type="match status" value="2"/>
</dbReference>
<dbReference type="CDD" id="cd00041">
    <property type="entry name" value="CUB"/>
    <property type="match status" value="1"/>
</dbReference>
<dbReference type="EMBL" id="JACMRX010000003">
    <property type="protein sequence ID" value="KAF7993447.1"/>
    <property type="molecule type" value="Genomic_DNA"/>
</dbReference>
<dbReference type="GO" id="GO:0005886">
    <property type="term" value="C:plasma membrane"/>
    <property type="evidence" value="ECO:0007669"/>
    <property type="project" value="TreeGrafter"/>
</dbReference>
<dbReference type="PANTHER" id="PTHR47537">
    <property type="entry name" value="CUBILIN"/>
    <property type="match status" value="1"/>
</dbReference>